<evidence type="ECO:0000313" key="2">
    <source>
        <dbReference type="Proteomes" id="UP000276061"/>
    </source>
</evidence>
<comment type="caution">
    <text evidence="1">The sequence shown here is derived from an EMBL/GenBank/DDBJ whole genome shotgun (WGS) entry which is preliminary data.</text>
</comment>
<organism evidence="1 2">
    <name type="scientific">Dickeya undicola</name>
    <dbReference type="NCBI Taxonomy" id="1577887"/>
    <lineage>
        <taxon>Bacteria</taxon>
        <taxon>Pseudomonadati</taxon>
        <taxon>Pseudomonadota</taxon>
        <taxon>Gammaproteobacteria</taxon>
        <taxon>Enterobacterales</taxon>
        <taxon>Pectobacteriaceae</taxon>
        <taxon>Dickeya</taxon>
    </lineage>
</organism>
<name>A0A3N0G363_9GAMM</name>
<reference evidence="1 2" key="1">
    <citation type="submission" date="2018-11" db="EMBL/GenBank/DDBJ databases">
        <title>Characterization of surface water Dickeya isolates.</title>
        <authorList>
            <person name="Van Gijsegem F."/>
            <person name="Pedron J."/>
        </authorList>
    </citation>
    <scope>NUCLEOTIDE SEQUENCE [LARGE SCALE GENOMIC DNA]</scope>
    <source>
        <strain evidence="1 2">FVG1-MFV-O17</strain>
    </source>
</reference>
<dbReference type="AlphaFoldDB" id="A0A3N0G363"/>
<protein>
    <submittedName>
        <fullName evidence="1">Uncharacterized protein</fullName>
    </submittedName>
</protein>
<accession>A0A3N0G363</accession>
<sequence>MACKCFQTIRDEMDKRLRDAVASNCAEVDESDFDNRVFVLEKGDYCNVMLSYRFRYRKRKKNGALEQRCTNGDTRIAINFFPFCGTKFNGKADG</sequence>
<evidence type="ECO:0000313" key="1">
    <source>
        <dbReference type="EMBL" id="RNM06917.1"/>
    </source>
</evidence>
<gene>
    <name evidence="1" type="ORF">EF878_08875</name>
</gene>
<proteinExistence type="predicted"/>
<dbReference type="Proteomes" id="UP000276061">
    <property type="component" value="Unassembled WGS sequence"/>
</dbReference>
<dbReference type="EMBL" id="RJLR01000016">
    <property type="protein sequence ID" value="RNM06917.1"/>
    <property type="molecule type" value="Genomic_DNA"/>
</dbReference>